<accession>A0ABV5QE38</accession>
<name>A0ABV5QE38_9ACTN</name>
<dbReference type="EMBL" id="JBHMCE010000020">
    <property type="protein sequence ID" value="MFB9533732.1"/>
    <property type="molecule type" value="Genomic_DNA"/>
</dbReference>
<evidence type="ECO:0000256" key="1">
    <source>
        <dbReference type="SAM" id="MobiDB-lite"/>
    </source>
</evidence>
<feature type="compositionally biased region" description="Basic and acidic residues" evidence="1">
    <location>
        <begin position="204"/>
        <end position="254"/>
    </location>
</feature>
<feature type="region of interest" description="Disordered" evidence="1">
    <location>
        <begin position="364"/>
        <end position="501"/>
    </location>
</feature>
<feature type="compositionally biased region" description="Basic and acidic residues" evidence="1">
    <location>
        <begin position="286"/>
        <end position="300"/>
    </location>
</feature>
<gene>
    <name evidence="2" type="ORF">ACFFRN_44675</name>
</gene>
<comment type="caution">
    <text evidence="2">The sequence shown here is derived from an EMBL/GenBank/DDBJ whole genome shotgun (WGS) entry which is preliminary data.</text>
</comment>
<feature type="compositionally biased region" description="Low complexity" evidence="1">
    <location>
        <begin position="374"/>
        <end position="385"/>
    </location>
</feature>
<feature type="region of interest" description="Disordered" evidence="1">
    <location>
        <begin position="32"/>
        <end position="332"/>
    </location>
</feature>
<organism evidence="2 3">
    <name type="scientific">Nonomuraea roseola</name>
    <dbReference type="NCBI Taxonomy" id="46179"/>
    <lineage>
        <taxon>Bacteria</taxon>
        <taxon>Bacillati</taxon>
        <taxon>Actinomycetota</taxon>
        <taxon>Actinomycetes</taxon>
        <taxon>Streptosporangiales</taxon>
        <taxon>Streptosporangiaceae</taxon>
        <taxon>Nonomuraea</taxon>
    </lineage>
</organism>
<dbReference type="Proteomes" id="UP001589646">
    <property type="component" value="Unassembled WGS sequence"/>
</dbReference>
<feature type="compositionally biased region" description="Low complexity" evidence="1">
    <location>
        <begin position="487"/>
        <end position="501"/>
    </location>
</feature>
<feature type="compositionally biased region" description="Basic and acidic residues" evidence="1">
    <location>
        <begin position="97"/>
        <end position="116"/>
    </location>
</feature>
<reference evidence="2 3" key="1">
    <citation type="submission" date="2024-09" db="EMBL/GenBank/DDBJ databases">
        <authorList>
            <person name="Sun Q."/>
            <person name="Mori K."/>
        </authorList>
    </citation>
    <scope>NUCLEOTIDE SEQUENCE [LARGE SCALE GENOMIC DNA]</scope>
    <source>
        <strain evidence="2 3">JCM 3323</strain>
    </source>
</reference>
<protein>
    <submittedName>
        <fullName evidence="2">Uncharacterized protein</fullName>
    </submittedName>
</protein>
<feature type="compositionally biased region" description="Low complexity" evidence="1">
    <location>
        <begin position="440"/>
        <end position="465"/>
    </location>
</feature>
<feature type="compositionally biased region" description="Polar residues" evidence="1">
    <location>
        <begin position="34"/>
        <end position="50"/>
    </location>
</feature>
<sequence>MGSFDGMDPTLVRDLLAEVRRAAVQMRSLESRVAQATRSAGLATPTTHRPSQVADACEDMARDVTGRLALLEKKEAAPRVGEQAKDISPNGTPASGETKDPAPKDSKEPREDDRASRTANPRETTTPHDPPTSSDPAPRKDPTPADPESRKDPAPAEPAPRKDPTPPEPESRKDPAPTESAPRKDPTPAEPESKKDTTPAQPEPKQDPAPDEPKAKDPAPAEPESKRDPAPTEPEPKKDPEPAPKSESTPRDAPAEPAPKAGETPEPRPAPQPDSRAEDVPSATDQPKDGDRDSRHDRGTEPGTPGQDILDTPAKDHPDDLGQSDAGKPQVVEVDGVKVLQIPLDPPTAREIADLLDDVEAVRPTDLPSVEGSAAPLAPAVQPPVDTSLAPAVQPPSNGPSAPLTPAVQPPVDASLAPAVQPPSNGPSAPLTPAVQPQEGTSGATTGATASGGWADDGSDVVSVDARPPSDAALRTLVDNASDIEPMEMPSVEVPPGEWGR</sequence>
<proteinExistence type="predicted"/>
<keyword evidence="3" id="KW-1185">Reference proteome</keyword>
<feature type="compositionally biased region" description="Basic and acidic residues" evidence="1">
    <location>
        <begin position="137"/>
        <end position="197"/>
    </location>
</feature>
<evidence type="ECO:0000313" key="2">
    <source>
        <dbReference type="EMBL" id="MFB9533732.1"/>
    </source>
</evidence>
<evidence type="ECO:0000313" key="3">
    <source>
        <dbReference type="Proteomes" id="UP001589646"/>
    </source>
</evidence>
<feature type="non-terminal residue" evidence="2">
    <location>
        <position position="501"/>
    </location>
</feature>
<feature type="compositionally biased region" description="Basic and acidic residues" evidence="1">
    <location>
        <begin position="59"/>
        <end position="85"/>
    </location>
</feature>